<sequence length="573" mass="65449">MSQQETVIDIETIAGTDTSQPPPVASDKSLENMLKEHPYFARVYGLAKKDPRFEVLALKLEFDLGEETRKGLREKYSRRHGASGNPIQRILLLLKNTIVQYFVTMGLHGRPKPSGTDWVSQMTLIIVALNHTRFDSVAHRWRAPAAPNGRLIEKIGAIFDIHPFFFDQMMSNEERSHWSQRPQGNSVIDLGYRMAAQVKQTCLLIGLDRYERSANPRFWITYALMPNRGKTLIMFYHFAPYDRLLFNGSTTSSTPDRTFYGLEFSSGTSSTTKPKGRARSLRQPRRLIIASELRDDNNFLELLQFCKSMGAIRIAQAQKSPLMLLIPFLEIFGIVFLDLVTGYDLQYKQDIYRYYYYKSLATSPSDLVKDFDIFGSWRVLRELMEEFQRITDKIEDYNKLIGEETADKCCKTDTVVDLLKTHRKLLRDARILEQEVRDTLQITAAREALLESSASIRQANTVGRISYLAAVFLPLSTVMSFYGMNTQEFSGTGLSWRTFIISTVSNMVSLSGDKYLSVNFHVSGVHDCYTFGFNVQASASDSSKTEKIAQNKFLLWNVENELLGDHQSIQTML</sequence>
<keyword evidence="7" id="KW-1185">Reference proteome</keyword>
<evidence type="ECO:0000313" key="6">
    <source>
        <dbReference type="EMBL" id="EPE27640.1"/>
    </source>
</evidence>
<organism evidence="6 7">
    <name type="scientific">Glarea lozoyensis (strain ATCC 20868 / MF5171)</name>
    <dbReference type="NCBI Taxonomy" id="1116229"/>
    <lineage>
        <taxon>Eukaryota</taxon>
        <taxon>Fungi</taxon>
        <taxon>Dikarya</taxon>
        <taxon>Ascomycota</taxon>
        <taxon>Pezizomycotina</taxon>
        <taxon>Leotiomycetes</taxon>
        <taxon>Helotiales</taxon>
        <taxon>Helotiaceae</taxon>
        <taxon>Glarea</taxon>
    </lineage>
</organism>
<evidence type="ECO:0000256" key="5">
    <source>
        <dbReference type="SAM" id="Coils"/>
    </source>
</evidence>
<dbReference type="KEGG" id="glz:GLAREA_04431"/>
<protein>
    <submittedName>
        <fullName evidence="6">Magnesium transport protein CorA, transmembrane region</fullName>
    </submittedName>
</protein>
<evidence type="ECO:0000256" key="1">
    <source>
        <dbReference type="ARBA" id="ARBA00004141"/>
    </source>
</evidence>
<evidence type="ECO:0000313" key="7">
    <source>
        <dbReference type="Proteomes" id="UP000016922"/>
    </source>
</evidence>
<dbReference type="RefSeq" id="XP_008084999.1">
    <property type="nucleotide sequence ID" value="XM_008086808.1"/>
</dbReference>
<keyword evidence="4" id="KW-0472">Membrane</keyword>
<dbReference type="GO" id="GO:0016020">
    <property type="term" value="C:membrane"/>
    <property type="evidence" value="ECO:0007669"/>
    <property type="project" value="UniProtKB-SubCell"/>
</dbReference>
<dbReference type="GeneID" id="19463486"/>
<dbReference type="OrthoDB" id="10462858at2759"/>
<keyword evidence="5" id="KW-0175">Coiled coil</keyword>
<gene>
    <name evidence="6" type="ORF">GLAREA_04431</name>
</gene>
<evidence type="ECO:0000256" key="2">
    <source>
        <dbReference type="ARBA" id="ARBA00022692"/>
    </source>
</evidence>
<name>S3CPL7_GLAL2</name>
<dbReference type="Gene3D" id="1.20.58.340">
    <property type="entry name" value="Magnesium transport protein CorA, transmembrane region"/>
    <property type="match status" value="1"/>
</dbReference>
<keyword evidence="2 6" id="KW-0812">Transmembrane</keyword>
<proteinExistence type="predicted"/>
<comment type="subcellular location">
    <subcellularLocation>
        <location evidence="1">Membrane</location>
        <topology evidence="1">Multi-pass membrane protein</topology>
    </subcellularLocation>
</comment>
<dbReference type="AlphaFoldDB" id="S3CPL7"/>
<reference evidence="6 7" key="1">
    <citation type="journal article" date="2013" name="BMC Genomics">
        <title>Genomics-driven discovery of the pneumocandin biosynthetic gene cluster in the fungus Glarea lozoyensis.</title>
        <authorList>
            <person name="Chen L."/>
            <person name="Yue Q."/>
            <person name="Zhang X."/>
            <person name="Xiang M."/>
            <person name="Wang C."/>
            <person name="Li S."/>
            <person name="Che Y."/>
            <person name="Ortiz-Lopez F.J."/>
            <person name="Bills G.F."/>
            <person name="Liu X."/>
            <person name="An Z."/>
        </authorList>
    </citation>
    <scope>NUCLEOTIDE SEQUENCE [LARGE SCALE GENOMIC DNA]</scope>
    <source>
        <strain evidence="7">ATCC 20868 / MF5171</strain>
    </source>
</reference>
<dbReference type="SUPFAM" id="SSF144083">
    <property type="entry name" value="Magnesium transport protein CorA, transmembrane region"/>
    <property type="match status" value="1"/>
</dbReference>
<dbReference type="HOGENOM" id="CLU_475696_0_0_1"/>
<evidence type="ECO:0000256" key="4">
    <source>
        <dbReference type="ARBA" id="ARBA00023136"/>
    </source>
</evidence>
<accession>S3CPL7</accession>
<keyword evidence="3" id="KW-1133">Transmembrane helix</keyword>
<dbReference type="EMBL" id="KE145369">
    <property type="protein sequence ID" value="EPE27640.1"/>
    <property type="molecule type" value="Genomic_DNA"/>
</dbReference>
<feature type="coiled-coil region" evidence="5">
    <location>
        <begin position="380"/>
        <end position="435"/>
    </location>
</feature>
<dbReference type="Proteomes" id="UP000016922">
    <property type="component" value="Unassembled WGS sequence"/>
</dbReference>
<evidence type="ECO:0000256" key="3">
    <source>
        <dbReference type="ARBA" id="ARBA00022989"/>
    </source>
</evidence>
<dbReference type="InterPro" id="IPR045863">
    <property type="entry name" value="CorA_TM1_TM2"/>
</dbReference>